<reference evidence="2 3" key="1">
    <citation type="submission" date="2021-12" db="EMBL/GenBank/DDBJ databases">
        <title>Discovery of the Pendulisporaceae a myxobacterial family with distinct sporulation behavior and unique specialized metabolism.</title>
        <authorList>
            <person name="Garcia R."/>
            <person name="Popoff A."/>
            <person name="Bader C.D."/>
            <person name="Loehr J."/>
            <person name="Walesch S."/>
            <person name="Walt C."/>
            <person name="Boldt J."/>
            <person name="Bunk B."/>
            <person name="Haeckl F.J.F.P.J."/>
            <person name="Gunesch A.P."/>
            <person name="Birkelbach J."/>
            <person name="Nuebel U."/>
            <person name="Pietschmann T."/>
            <person name="Bach T."/>
            <person name="Mueller R."/>
        </authorList>
    </citation>
    <scope>NUCLEOTIDE SEQUENCE [LARGE SCALE GENOMIC DNA]</scope>
    <source>
        <strain evidence="2 3">MSr12523</strain>
    </source>
</reference>
<evidence type="ECO:0000313" key="3">
    <source>
        <dbReference type="Proteomes" id="UP001379533"/>
    </source>
</evidence>
<dbReference type="EMBL" id="CP089982">
    <property type="protein sequence ID" value="WXA95027.1"/>
    <property type="molecule type" value="Genomic_DNA"/>
</dbReference>
<evidence type="ECO:0000313" key="2">
    <source>
        <dbReference type="EMBL" id="WXA95027.1"/>
    </source>
</evidence>
<protein>
    <recommendedName>
        <fullName evidence="4">Carboxypeptidase regulatory-like domain-containing protein</fullName>
    </recommendedName>
</protein>
<dbReference type="RefSeq" id="WP_394845637.1">
    <property type="nucleotide sequence ID" value="NZ_CP089982.1"/>
</dbReference>
<feature type="region of interest" description="Disordered" evidence="1">
    <location>
        <begin position="1"/>
        <end position="51"/>
    </location>
</feature>
<organism evidence="2 3">
    <name type="scientific">Pendulispora brunnea</name>
    <dbReference type="NCBI Taxonomy" id="2905690"/>
    <lineage>
        <taxon>Bacteria</taxon>
        <taxon>Pseudomonadati</taxon>
        <taxon>Myxococcota</taxon>
        <taxon>Myxococcia</taxon>
        <taxon>Myxococcales</taxon>
        <taxon>Sorangiineae</taxon>
        <taxon>Pendulisporaceae</taxon>
        <taxon>Pendulispora</taxon>
    </lineage>
</organism>
<gene>
    <name evidence="2" type="ORF">LZC95_52480</name>
</gene>
<evidence type="ECO:0000256" key="1">
    <source>
        <dbReference type="SAM" id="MobiDB-lite"/>
    </source>
</evidence>
<sequence>MLAVAGCSAHDDAASKGETPAPGSSSKAYAYSDAQPIEPPPGPDDVVGLVQGRMGGPVGGVTIAIGGNVTTTDAWGRFVLRNAPARYDVQLGVNGRGQAYRGLSTRRPTLQSEDNGWFNGAPKNIDYSGALAPDSKIVSFEVQDGGDTSVIEDGQDRNTVIRWSWWAGPISPLAGTLWSLEYEKTTDGSAPTRYLGVASTPIKLSPNQEATFKPTFSPISKTSTVSGVARPAPGMTIYESNLLVRFGGQYSILHGGFPVRTIPANFVVPEIDGASWGIRYSAFDTGAPGSYGGANSSMSVPVGADGSIPDVTLPSAPKIILPADGATDFGVGSEIGWEGGEGACTVEVTSTDTWKSIRVTTLESRVSMPDLSAVGVPLAPHQVFKVNVWCARETNRAPDADPVLDWTWRTLGSFSYSRTITVSTP</sequence>
<accession>A0ABZ2K8L0</accession>
<proteinExistence type="predicted"/>
<evidence type="ECO:0008006" key="4">
    <source>
        <dbReference type="Google" id="ProtNLM"/>
    </source>
</evidence>
<keyword evidence="3" id="KW-1185">Reference proteome</keyword>
<name>A0ABZ2K8L0_9BACT</name>
<dbReference type="Proteomes" id="UP001379533">
    <property type="component" value="Chromosome"/>
</dbReference>